<evidence type="ECO:0000313" key="3">
    <source>
        <dbReference type="EMBL" id="GAG01335.1"/>
    </source>
</evidence>
<dbReference type="PANTHER" id="PTHR33055:SF13">
    <property type="entry name" value="TRANSPOSASE"/>
    <property type="match status" value="1"/>
</dbReference>
<dbReference type="PANTHER" id="PTHR33055">
    <property type="entry name" value="TRANSPOSASE FOR INSERTION SEQUENCE ELEMENT IS1111A"/>
    <property type="match status" value="1"/>
</dbReference>
<dbReference type="GO" id="GO:0003677">
    <property type="term" value="F:DNA binding"/>
    <property type="evidence" value="ECO:0007669"/>
    <property type="project" value="InterPro"/>
</dbReference>
<reference evidence="3" key="1">
    <citation type="journal article" date="2014" name="Front. Microbiol.">
        <title>High frequency of phylogenetically diverse reductive dehalogenase-homologous genes in deep subseafloor sedimentary metagenomes.</title>
        <authorList>
            <person name="Kawai M."/>
            <person name="Futagami T."/>
            <person name="Toyoda A."/>
            <person name="Takaki Y."/>
            <person name="Nishi S."/>
            <person name="Hori S."/>
            <person name="Arai W."/>
            <person name="Tsubouchi T."/>
            <person name="Morono Y."/>
            <person name="Uchiyama I."/>
            <person name="Ito T."/>
            <person name="Fujiyama A."/>
            <person name="Inagaki F."/>
            <person name="Takami H."/>
        </authorList>
    </citation>
    <scope>NUCLEOTIDE SEQUENCE</scope>
    <source>
        <strain evidence="3">Expedition CK06-06</strain>
    </source>
</reference>
<dbReference type="AlphaFoldDB" id="X0U6Z0"/>
<feature type="domain" description="Transposase IS116/IS110/IS902 C-terminal" evidence="2">
    <location>
        <begin position="181"/>
        <end position="262"/>
    </location>
</feature>
<dbReference type="InterPro" id="IPR047650">
    <property type="entry name" value="Transpos_IS110"/>
</dbReference>
<dbReference type="Pfam" id="PF02371">
    <property type="entry name" value="Transposase_20"/>
    <property type="match status" value="1"/>
</dbReference>
<evidence type="ECO:0000259" key="1">
    <source>
        <dbReference type="Pfam" id="PF01548"/>
    </source>
</evidence>
<feature type="non-terminal residue" evidence="3">
    <location>
        <position position="267"/>
    </location>
</feature>
<dbReference type="GO" id="GO:0004803">
    <property type="term" value="F:transposase activity"/>
    <property type="evidence" value="ECO:0007669"/>
    <property type="project" value="InterPro"/>
</dbReference>
<proteinExistence type="predicted"/>
<feature type="non-terminal residue" evidence="3">
    <location>
        <position position="1"/>
    </location>
</feature>
<accession>X0U6Z0</accession>
<organism evidence="3">
    <name type="scientific">marine sediment metagenome</name>
    <dbReference type="NCBI Taxonomy" id="412755"/>
    <lineage>
        <taxon>unclassified sequences</taxon>
        <taxon>metagenomes</taxon>
        <taxon>ecological metagenomes</taxon>
    </lineage>
</organism>
<feature type="domain" description="Transposase IS110-like N-terminal" evidence="1">
    <location>
        <begin position="1"/>
        <end position="137"/>
    </location>
</feature>
<protein>
    <submittedName>
        <fullName evidence="3">Uncharacterized protein</fullName>
    </submittedName>
</protein>
<comment type="caution">
    <text evidence="3">The sequence shown here is derived from an EMBL/GenBank/DDBJ whole genome shotgun (WGS) entry which is preliminary data.</text>
</comment>
<dbReference type="InterPro" id="IPR002525">
    <property type="entry name" value="Transp_IS110-like_N"/>
</dbReference>
<gene>
    <name evidence="3" type="ORF">S01H1_39831</name>
</gene>
<dbReference type="InterPro" id="IPR003346">
    <property type="entry name" value="Transposase_20"/>
</dbReference>
<name>X0U6Z0_9ZZZZ</name>
<dbReference type="GO" id="GO:0006313">
    <property type="term" value="P:DNA transposition"/>
    <property type="evidence" value="ECO:0007669"/>
    <property type="project" value="InterPro"/>
</dbReference>
<dbReference type="EMBL" id="BARS01025177">
    <property type="protein sequence ID" value="GAG01335.1"/>
    <property type="molecule type" value="Genomic_DNA"/>
</dbReference>
<evidence type="ECO:0000259" key="2">
    <source>
        <dbReference type="Pfam" id="PF02371"/>
    </source>
</evidence>
<dbReference type="NCBIfam" id="NF033542">
    <property type="entry name" value="transpos_IS110"/>
    <property type="match status" value="1"/>
</dbReference>
<dbReference type="Pfam" id="PF01548">
    <property type="entry name" value="DEDD_Tnp_IS110"/>
    <property type="match status" value="1"/>
</dbReference>
<sequence>VAKETFHVATCPNVLKTQLPNTHQGHRQLSQSLKNHTIALIVLEATGGYERPLTAELLSDSLPVVVVNPRQVRDFAKGMGQWAKTDPIDAQVLARFAQIVKPAPKTHSTPQTAELSELVRRRRQLNGLRTQESNRLLMIHHPWVKKSIQKMIKTLNFQIDEIDRLIREYIDADDNFKNKDRILRSTPGVGPQTSAMLIANLPELGSLNRQEIAALAGLAPWDRSSGKSDGKAHIWGGRKEVRSVLYMAAFTACRFNPVIRALAERLK</sequence>